<comment type="subcellular location">
    <subcellularLocation>
        <location evidence="1">Nucleus</location>
    </subcellularLocation>
</comment>
<feature type="region of interest" description="Disordered" evidence="9">
    <location>
        <begin position="222"/>
        <end position="264"/>
    </location>
</feature>
<dbReference type="SMART" id="SM00707">
    <property type="entry name" value="RPEL"/>
    <property type="match status" value="2"/>
</dbReference>
<dbReference type="AlphaFoldDB" id="A0AA36HFS5"/>
<dbReference type="GO" id="GO:0045944">
    <property type="term" value="P:positive regulation of transcription by RNA polymerase II"/>
    <property type="evidence" value="ECO:0007669"/>
    <property type="project" value="TreeGrafter"/>
</dbReference>
<dbReference type="Gene3D" id="1.10.720.30">
    <property type="entry name" value="SAP domain"/>
    <property type="match status" value="1"/>
</dbReference>
<feature type="region of interest" description="Disordered" evidence="9">
    <location>
        <begin position="874"/>
        <end position="902"/>
    </location>
</feature>
<dbReference type="PROSITE" id="PS51073">
    <property type="entry name" value="RPEL"/>
    <property type="match status" value="2"/>
</dbReference>
<feature type="compositionally biased region" description="Basic and acidic residues" evidence="9">
    <location>
        <begin position="88"/>
        <end position="98"/>
    </location>
</feature>
<keyword evidence="6" id="KW-0539">Nucleus</keyword>
<reference evidence="11" key="1">
    <citation type="submission" date="2023-07" db="EMBL/GenBank/DDBJ databases">
        <authorList>
            <consortium name="CYATHOMIX"/>
        </authorList>
    </citation>
    <scope>NUCLEOTIDE SEQUENCE</scope>
    <source>
        <strain evidence="11">N/A</strain>
    </source>
</reference>
<dbReference type="InterPro" id="IPR036361">
    <property type="entry name" value="SAP_dom_sf"/>
</dbReference>
<evidence type="ECO:0000256" key="8">
    <source>
        <dbReference type="SAM" id="Coils"/>
    </source>
</evidence>
<dbReference type="PANTHER" id="PTHR22793:SF12">
    <property type="entry name" value="MYOCARDIN-RELATED TRANSCRIPTION FACTOR, ISOFORM H"/>
    <property type="match status" value="1"/>
</dbReference>
<organism evidence="11 12">
    <name type="scientific">Cylicocyclus nassatus</name>
    <name type="common">Nematode worm</name>
    <dbReference type="NCBI Taxonomy" id="53992"/>
    <lineage>
        <taxon>Eukaryota</taxon>
        <taxon>Metazoa</taxon>
        <taxon>Ecdysozoa</taxon>
        <taxon>Nematoda</taxon>
        <taxon>Chromadorea</taxon>
        <taxon>Rhabditida</taxon>
        <taxon>Rhabditina</taxon>
        <taxon>Rhabditomorpha</taxon>
        <taxon>Strongyloidea</taxon>
        <taxon>Strongylidae</taxon>
        <taxon>Cylicocyclus</taxon>
    </lineage>
</organism>
<dbReference type="InterPro" id="IPR003034">
    <property type="entry name" value="SAP_dom"/>
</dbReference>
<evidence type="ECO:0000313" key="11">
    <source>
        <dbReference type="EMBL" id="CAJ0609357.1"/>
    </source>
</evidence>
<feature type="compositionally biased region" description="Polar residues" evidence="9">
    <location>
        <begin position="695"/>
        <end position="708"/>
    </location>
</feature>
<keyword evidence="2" id="KW-0677">Repeat</keyword>
<dbReference type="Gene3D" id="6.10.150.10">
    <property type="match status" value="1"/>
</dbReference>
<accession>A0AA36HFS5</accession>
<evidence type="ECO:0000256" key="6">
    <source>
        <dbReference type="ARBA" id="ARBA00023242"/>
    </source>
</evidence>
<dbReference type="Proteomes" id="UP001176961">
    <property type="component" value="Unassembled WGS sequence"/>
</dbReference>
<keyword evidence="3" id="KW-0805">Transcription regulation</keyword>
<feature type="region of interest" description="Disordered" evidence="9">
    <location>
        <begin position="673"/>
        <end position="708"/>
    </location>
</feature>
<proteinExistence type="predicted"/>
<gene>
    <name evidence="11" type="ORF">CYNAS_LOCUS21340</name>
</gene>
<keyword evidence="4 8" id="KW-0175">Coiled coil</keyword>
<dbReference type="EMBL" id="CATQJL010000326">
    <property type="protein sequence ID" value="CAJ0609357.1"/>
    <property type="molecule type" value="Genomic_DNA"/>
</dbReference>
<sequence>MQTVVCRAEPPQELSVLPRQPLILVPVRDVKIAAMSSMMSPAPSTSKGPRPILPRTTAPKNPETPGSSDGLPSTGQPTRRGWATARSEQLRKKIEQRPSRERLLNQHILLSDGRVAPLIEQRARLLRQDRIRRNLSRKLEARPGPLELVTRKILQADADLEQAIEEGRVLFQPTSDNVREEESEMPSPLSTDMEIVSQAAIRTQNKPVNVLSNKGIIRKKSTPYKQCDPLPLRAKTKAPDSKEDDEVTVIGEVRSPAEQPPRSSENNYELLLQQQKLFLQWQHNDETPPQTQDNQMQMYDVHTASPATTSPSNNQVTVRRLSDYKVQELKNECKKRQLPVSGAKPQLLERLRPFEKAILGVSPPPTPEPVQFTGTNTSGVVNTNVTTTTTNSVQEVQSSGIQDLQEPVMQTTQTVSCHTQPAAMQIQQQPQEQLRATTTGLHDYLGRPVVLQLSPQLVQLTDAKGTPVGVASVQYIPGSAHPVVLSYHQRGPQLTTAQPVATTQPGSTSPAAQQRIAHVIPIAQGAVATAQPQQTVFTTSVPPLTGQPRVVQATQVVQKQNDNTFRFAQMGSGGQFTVAPPTERSQSKATPVVMKAAGAPTIIASSKHSITSIIGLSQTPAQMATMTTTASSQQPLIVAFQPTTATYQTSPPQTTTQQNAQQTTVIQGGYTSESLNPCLQDSPRTADLAGDSPHMPNSGQSETISETGDGTVDNPITFDDPSSILTPAALSMHEEMLRAQQKKIEGLLEELAKSQAHLKQEQQLILTAKKAQQRIREQQRENATNREREQWLRELDVGHINKQHIQHFLQHKKQQAALQRHSMEHNRLTTTEARLQEELHVEQAVQDIVRLIKQDPRTALLIVQLLRRYQLERNAEQQQASSPDTEKESQTNSPAPTAQESVETTYEIPAQNFEQQNQKANVVQEDQQLQSVIICDASGMQLNHDQPVVYHQNGRAQNLRIVQEGKSQTVDMEEIFKSVLEDASRAMGNSGAVVQSVDCTMTNSAQQSQQAMVVCHQQWQQPMQLSEMEVEGTTSENCAQQPQSQIVTHATLQTGLNTAQANQMMMSNEQAYEQHPPHGYSQDIDDLMAVLRDDQDCFADGSKLGCFQMDLGVGYGSEELADLLGDDWLDCADRSIANNGQYTPYSNEPHDSIGGRSTDPMCMPTHVEESGDQNMDWLDVMLQNAPIEQRPYGSS</sequence>
<feature type="domain" description="SAP" evidence="10">
    <location>
        <begin position="321"/>
        <end position="355"/>
    </location>
</feature>
<evidence type="ECO:0000256" key="7">
    <source>
        <dbReference type="PROSITE-ProRule" id="PRU00401"/>
    </source>
</evidence>
<evidence type="ECO:0000256" key="9">
    <source>
        <dbReference type="SAM" id="MobiDB-lite"/>
    </source>
</evidence>
<protein>
    <recommendedName>
        <fullName evidence="10">SAP domain-containing protein</fullName>
    </recommendedName>
</protein>
<keyword evidence="12" id="KW-1185">Reference proteome</keyword>
<evidence type="ECO:0000256" key="4">
    <source>
        <dbReference type="ARBA" id="ARBA00023054"/>
    </source>
</evidence>
<dbReference type="SUPFAM" id="SSF68906">
    <property type="entry name" value="SAP domain"/>
    <property type="match status" value="1"/>
</dbReference>
<feature type="repeat" description="RPEL" evidence="7">
    <location>
        <begin position="88"/>
        <end position="113"/>
    </location>
</feature>
<feature type="compositionally biased region" description="Polar residues" evidence="9">
    <location>
        <begin position="890"/>
        <end position="902"/>
    </location>
</feature>
<name>A0AA36HFS5_CYLNA</name>
<feature type="region of interest" description="Disordered" evidence="9">
    <location>
        <begin position="37"/>
        <end position="98"/>
    </location>
</feature>
<dbReference type="SMART" id="SM00513">
    <property type="entry name" value="SAP"/>
    <property type="match status" value="1"/>
</dbReference>
<feature type="compositionally biased region" description="Polar residues" evidence="9">
    <location>
        <begin position="673"/>
        <end position="683"/>
    </location>
</feature>
<feature type="repeat" description="RPEL" evidence="7">
    <location>
        <begin position="133"/>
        <end position="158"/>
    </location>
</feature>
<evidence type="ECO:0000256" key="5">
    <source>
        <dbReference type="ARBA" id="ARBA00023163"/>
    </source>
</evidence>
<dbReference type="Pfam" id="PF02037">
    <property type="entry name" value="SAP"/>
    <property type="match status" value="1"/>
</dbReference>
<keyword evidence="5" id="KW-0804">Transcription</keyword>
<evidence type="ECO:0000256" key="2">
    <source>
        <dbReference type="ARBA" id="ARBA00022737"/>
    </source>
</evidence>
<dbReference type="PANTHER" id="PTHR22793">
    <property type="entry name" value="MYOCARDIN-RELATED TRANSCRIPTION FACTOR-RELATED"/>
    <property type="match status" value="1"/>
</dbReference>
<dbReference type="InterPro" id="IPR043451">
    <property type="entry name" value="Myocardin-like"/>
</dbReference>
<evidence type="ECO:0000313" key="12">
    <source>
        <dbReference type="Proteomes" id="UP001176961"/>
    </source>
</evidence>
<dbReference type="GO" id="GO:0005634">
    <property type="term" value="C:nucleus"/>
    <property type="evidence" value="ECO:0007669"/>
    <property type="project" value="UniProtKB-SubCell"/>
</dbReference>
<feature type="coiled-coil region" evidence="8">
    <location>
        <begin position="730"/>
        <end position="788"/>
    </location>
</feature>
<feature type="compositionally biased region" description="Polar residues" evidence="9">
    <location>
        <begin position="64"/>
        <end position="77"/>
    </location>
</feature>
<evidence type="ECO:0000256" key="3">
    <source>
        <dbReference type="ARBA" id="ARBA00023015"/>
    </source>
</evidence>
<evidence type="ECO:0000259" key="10">
    <source>
        <dbReference type="PROSITE" id="PS50800"/>
    </source>
</evidence>
<evidence type="ECO:0000256" key="1">
    <source>
        <dbReference type="ARBA" id="ARBA00004123"/>
    </source>
</evidence>
<feature type="region of interest" description="Disordered" evidence="9">
    <location>
        <begin position="1139"/>
        <end position="1158"/>
    </location>
</feature>
<dbReference type="GO" id="GO:0003713">
    <property type="term" value="F:transcription coactivator activity"/>
    <property type="evidence" value="ECO:0007669"/>
    <property type="project" value="TreeGrafter"/>
</dbReference>
<dbReference type="PROSITE" id="PS50800">
    <property type="entry name" value="SAP"/>
    <property type="match status" value="1"/>
</dbReference>
<dbReference type="InterPro" id="IPR004018">
    <property type="entry name" value="RPEL_repeat"/>
</dbReference>
<comment type="caution">
    <text evidence="11">The sequence shown here is derived from an EMBL/GenBank/DDBJ whole genome shotgun (WGS) entry which is preliminary data.</text>
</comment>